<dbReference type="AlphaFoldDB" id="A0A8T0BD42"/>
<gene>
    <name evidence="2" type="ORF">HF521_022127</name>
</gene>
<name>A0A8T0BD42_SILME</name>
<proteinExistence type="predicted"/>
<organism evidence="2 3">
    <name type="scientific">Silurus meridionalis</name>
    <name type="common">Southern catfish</name>
    <name type="synonym">Silurus soldatovi meridionalis</name>
    <dbReference type="NCBI Taxonomy" id="175797"/>
    <lineage>
        <taxon>Eukaryota</taxon>
        <taxon>Metazoa</taxon>
        <taxon>Chordata</taxon>
        <taxon>Craniata</taxon>
        <taxon>Vertebrata</taxon>
        <taxon>Euteleostomi</taxon>
        <taxon>Actinopterygii</taxon>
        <taxon>Neopterygii</taxon>
        <taxon>Teleostei</taxon>
        <taxon>Ostariophysi</taxon>
        <taxon>Siluriformes</taxon>
        <taxon>Siluridae</taxon>
        <taxon>Silurus</taxon>
    </lineage>
</organism>
<comment type="caution">
    <text evidence="2">The sequence shown here is derived from an EMBL/GenBank/DDBJ whole genome shotgun (WGS) entry which is preliminary data.</text>
</comment>
<evidence type="ECO:0000313" key="3">
    <source>
        <dbReference type="Proteomes" id="UP000606274"/>
    </source>
</evidence>
<accession>A0A8T0BD42</accession>
<evidence type="ECO:0000313" key="2">
    <source>
        <dbReference type="EMBL" id="KAF7703120.1"/>
    </source>
</evidence>
<sequence length="135" mass="14759">MVAEEDSVDENDWRCLRTLSTKQLAEGTSQLGPEENELQLRGMGGDLGQELDDEQALPIEEECDEGKRNSGKIADVMGDENEMTEAGEETSSDEPAQSQPLPCPLSYLSHARDAGDGMMATSVDQEQVWMIPKSP</sequence>
<dbReference type="EMBL" id="JABFDY010000009">
    <property type="protein sequence ID" value="KAF7703120.1"/>
    <property type="molecule type" value="Genomic_DNA"/>
</dbReference>
<dbReference type="Proteomes" id="UP000606274">
    <property type="component" value="Unassembled WGS sequence"/>
</dbReference>
<keyword evidence="3" id="KW-1185">Reference proteome</keyword>
<protein>
    <submittedName>
        <fullName evidence="2">Uncharacterized protein</fullName>
    </submittedName>
</protein>
<feature type="region of interest" description="Disordered" evidence="1">
    <location>
        <begin position="63"/>
        <end position="111"/>
    </location>
</feature>
<feature type="compositionally biased region" description="Acidic residues" evidence="1">
    <location>
        <begin position="77"/>
        <end position="92"/>
    </location>
</feature>
<reference evidence="2" key="1">
    <citation type="submission" date="2020-08" db="EMBL/GenBank/DDBJ databases">
        <title>Chromosome-level assembly of Southern catfish (Silurus meridionalis) provides insights into visual adaptation to the nocturnal and benthic lifestyles.</title>
        <authorList>
            <person name="Zhang Y."/>
            <person name="Wang D."/>
            <person name="Peng Z."/>
        </authorList>
    </citation>
    <scope>NUCLEOTIDE SEQUENCE</scope>
    <source>
        <strain evidence="2">SWU-2019-XX</strain>
        <tissue evidence="2">Muscle</tissue>
    </source>
</reference>
<evidence type="ECO:0000256" key="1">
    <source>
        <dbReference type="SAM" id="MobiDB-lite"/>
    </source>
</evidence>